<evidence type="ECO:0000256" key="7">
    <source>
        <dbReference type="ARBA" id="ARBA00023136"/>
    </source>
</evidence>
<protein>
    <submittedName>
        <fullName evidence="10">Inner membrane transport permease YbhR</fullName>
    </submittedName>
</protein>
<gene>
    <name evidence="10" type="primary">ybhR_1</name>
    <name evidence="10" type="ORF">SPSYN_01581</name>
</gene>
<dbReference type="AlphaFoldDB" id="A0A9D2WPZ5"/>
<comment type="similarity">
    <text evidence="2">Belongs to the ABC-2 integral membrane protein family.</text>
</comment>
<dbReference type="InterPro" id="IPR051449">
    <property type="entry name" value="ABC-2_transporter_component"/>
</dbReference>
<keyword evidence="4" id="KW-1003">Cell membrane</keyword>
<accession>A0A9D2WPZ5</accession>
<dbReference type="Gene3D" id="3.40.1710.10">
    <property type="entry name" value="abc type-2 transporter like domain"/>
    <property type="match status" value="1"/>
</dbReference>
<dbReference type="RefSeq" id="WP_161821903.1">
    <property type="nucleotide sequence ID" value="NZ_LSRS01000003.1"/>
</dbReference>
<evidence type="ECO:0000256" key="8">
    <source>
        <dbReference type="SAM" id="Phobius"/>
    </source>
</evidence>
<feature type="domain" description="ABC transmembrane type-2" evidence="9">
    <location>
        <begin position="149"/>
        <end position="378"/>
    </location>
</feature>
<evidence type="ECO:0000256" key="3">
    <source>
        <dbReference type="ARBA" id="ARBA00022448"/>
    </source>
</evidence>
<keyword evidence="11" id="KW-1185">Reference proteome</keyword>
<evidence type="ECO:0000313" key="11">
    <source>
        <dbReference type="Proteomes" id="UP000798488"/>
    </source>
</evidence>
<dbReference type="GO" id="GO:0140359">
    <property type="term" value="F:ABC-type transporter activity"/>
    <property type="evidence" value="ECO:0007669"/>
    <property type="project" value="InterPro"/>
</dbReference>
<reference evidence="10" key="1">
    <citation type="submission" date="2016-02" db="EMBL/GenBank/DDBJ databases">
        <title>Draft Genome Sequence of Sporotomaculum syntrophicum Strain FB, a Syntrophic Benzoate Degrader.</title>
        <authorList>
            <person name="Nobu M.K."/>
            <person name="Narihiro T."/>
            <person name="Qiu Y.-L."/>
            <person name="Ohashi A."/>
            <person name="Liu W.-T."/>
            <person name="Yuji S."/>
        </authorList>
    </citation>
    <scope>NUCLEOTIDE SEQUENCE</scope>
    <source>
        <strain evidence="10">FB</strain>
    </source>
</reference>
<dbReference type="PROSITE" id="PS51012">
    <property type="entry name" value="ABC_TM2"/>
    <property type="match status" value="1"/>
</dbReference>
<feature type="transmembrane region" description="Helical" evidence="8">
    <location>
        <begin position="186"/>
        <end position="208"/>
    </location>
</feature>
<dbReference type="OrthoDB" id="9788252at2"/>
<sequence length="401" mass="44994">MQQLLNIAHYEVVHIFKDRILFLVVFVVPFIYASLLGMIYASSILQQVPLAIVDLDHSAESRAVVSAFENSNDFRVIPSVDTYAELEQGMKNGTVRAGVVIPEDYSQSLSQHRLTQILTVYDGSNLIYGYNTRRYFQLVLNTFSAEHTAAYLGGLGMSKQEIKSVMDSVSVTMQVWYNPNYSYSTFIFPGLIIIILHQIGLLGIGLTITREKERNTWLQYLCAAVPQWKIFMGKALPYFIVNFFNYGLLLWLAARFINVKLEGSLALILLLGLLFNIIITSLGFVISLYAPNSLQVSRYLMLLSVPLFFIAGYTWPGTHMPVLLYGLGKLMPFTWMAEGLRLVTLKDLGANYLAITIIIMSCMAAFTSFLAVTFTKRRNPAAEGGLVVNSGSTYPKKNFLN</sequence>
<feature type="transmembrane region" description="Helical" evidence="8">
    <location>
        <begin position="265"/>
        <end position="290"/>
    </location>
</feature>
<evidence type="ECO:0000256" key="6">
    <source>
        <dbReference type="ARBA" id="ARBA00022989"/>
    </source>
</evidence>
<comment type="caution">
    <text evidence="10">The sequence shown here is derived from an EMBL/GenBank/DDBJ whole genome shotgun (WGS) entry which is preliminary data.</text>
</comment>
<dbReference type="PANTHER" id="PTHR30294:SF29">
    <property type="entry name" value="MULTIDRUG ABC TRANSPORTER PERMEASE YBHS-RELATED"/>
    <property type="match status" value="1"/>
</dbReference>
<dbReference type="Pfam" id="PF12698">
    <property type="entry name" value="ABC2_membrane_3"/>
    <property type="match status" value="1"/>
</dbReference>
<dbReference type="InterPro" id="IPR047817">
    <property type="entry name" value="ABC2_TM_bact-type"/>
</dbReference>
<dbReference type="EMBL" id="LSRS01000003">
    <property type="protein sequence ID" value="KAF1085440.1"/>
    <property type="molecule type" value="Genomic_DNA"/>
</dbReference>
<dbReference type="GO" id="GO:0005886">
    <property type="term" value="C:plasma membrane"/>
    <property type="evidence" value="ECO:0007669"/>
    <property type="project" value="UniProtKB-SubCell"/>
</dbReference>
<organism evidence="10 11">
    <name type="scientific">Sporotomaculum syntrophicum</name>
    <dbReference type="NCBI Taxonomy" id="182264"/>
    <lineage>
        <taxon>Bacteria</taxon>
        <taxon>Bacillati</taxon>
        <taxon>Bacillota</taxon>
        <taxon>Clostridia</taxon>
        <taxon>Eubacteriales</taxon>
        <taxon>Desulfallaceae</taxon>
        <taxon>Sporotomaculum</taxon>
    </lineage>
</organism>
<feature type="transmembrane region" description="Helical" evidence="8">
    <location>
        <begin position="352"/>
        <end position="372"/>
    </location>
</feature>
<feature type="transmembrane region" description="Helical" evidence="8">
    <location>
        <begin position="235"/>
        <end position="253"/>
    </location>
</feature>
<evidence type="ECO:0000256" key="5">
    <source>
        <dbReference type="ARBA" id="ARBA00022692"/>
    </source>
</evidence>
<name>A0A9D2WPZ5_9FIRM</name>
<keyword evidence="3" id="KW-0813">Transport</keyword>
<feature type="transmembrane region" description="Helical" evidence="8">
    <location>
        <begin position="20"/>
        <end position="41"/>
    </location>
</feature>
<dbReference type="Proteomes" id="UP000798488">
    <property type="component" value="Unassembled WGS sequence"/>
</dbReference>
<evidence type="ECO:0000256" key="4">
    <source>
        <dbReference type="ARBA" id="ARBA00022475"/>
    </source>
</evidence>
<keyword evidence="7 8" id="KW-0472">Membrane</keyword>
<evidence type="ECO:0000256" key="1">
    <source>
        <dbReference type="ARBA" id="ARBA00004651"/>
    </source>
</evidence>
<comment type="subcellular location">
    <subcellularLocation>
        <location evidence="1">Cell membrane</location>
        <topology evidence="1">Multi-pass membrane protein</topology>
    </subcellularLocation>
</comment>
<keyword evidence="5 8" id="KW-0812">Transmembrane</keyword>
<evidence type="ECO:0000259" key="9">
    <source>
        <dbReference type="PROSITE" id="PS51012"/>
    </source>
</evidence>
<dbReference type="InterPro" id="IPR013525">
    <property type="entry name" value="ABC2_TM"/>
</dbReference>
<evidence type="ECO:0000256" key="2">
    <source>
        <dbReference type="ARBA" id="ARBA00007783"/>
    </source>
</evidence>
<proteinExistence type="inferred from homology"/>
<keyword evidence="6 8" id="KW-1133">Transmembrane helix</keyword>
<feature type="transmembrane region" description="Helical" evidence="8">
    <location>
        <begin position="296"/>
        <end position="315"/>
    </location>
</feature>
<evidence type="ECO:0000313" key="10">
    <source>
        <dbReference type="EMBL" id="KAF1085440.1"/>
    </source>
</evidence>
<dbReference type="PANTHER" id="PTHR30294">
    <property type="entry name" value="MEMBRANE COMPONENT OF ABC TRANSPORTER YHHJ-RELATED"/>
    <property type="match status" value="1"/>
</dbReference>